<keyword evidence="3" id="KW-1185">Reference proteome</keyword>
<gene>
    <name evidence="2" type="ORF">ACIBG2_17640</name>
</gene>
<accession>A0ABW7YTN0</accession>
<proteinExistence type="predicted"/>
<feature type="region of interest" description="Disordered" evidence="1">
    <location>
        <begin position="1"/>
        <end position="22"/>
    </location>
</feature>
<dbReference type="RefSeq" id="WP_397082424.1">
    <property type="nucleotide sequence ID" value="NZ_JBITGY010000004.1"/>
</dbReference>
<evidence type="ECO:0000256" key="1">
    <source>
        <dbReference type="SAM" id="MobiDB-lite"/>
    </source>
</evidence>
<evidence type="ECO:0000313" key="2">
    <source>
        <dbReference type="EMBL" id="MFI6499213.1"/>
    </source>
</evidence>
<evidence type="ECO:0008006" key="4">
    <source>
        <dbReference type="Google" id="ProtNLM"/>
    </source>
</evidence>
<sequence>MVESKAAAGDKVGIPSPSRKADATLRISPRTRGKRRYTIRYSLEDGGAGFDTRLTVFYRTEGGGEGRHQVVNRGPGTDVDVFVIRSAKKIVSMGAKVERIHSAGVGVRGWDPNVFS</sequence>
<dbReference type="EMBL" id="JBITGY010000004">
    <property type="protein sequence ID" value="MFI6499213.1"/>
    <property type="molecule type" value="Genomic_DNA"/>
</dbReference>
<protein>
    <recommendedName>
        <fullName evidence="4">PLAT domain-containing protein</fullName>
    </recommendedName>
</protein>
<dbReference type="Proteomes" id="UP001612741">
    <property type="component" value="Unassembled WGS sequence"/>
</dbReference>
<comment type="caution">
    <text evidence="2">The sequence shown here is derived from an EMBL/GenBank/DDBJ whole genome shotgun (WGS) entry which is preliminary data.</text>
</comment>
<reference evidence="2 3" key="1">
    <citation type="submission" date="2024-10" db="EMBL/GenBank/DDBJ databases">
        <title>The Natural Products Discovery Center: Release of the First 8490 Sequenced Strains for Exploring Actinobacteria Biosynthetic Diversity.</title>
        <authorList>
            <person name="Kalkreuter E."/>
            <person name="Kautsar S.A."/>
            <person name="Yang D."/>
            <person name="Bader C.D."/>
            <person name="Teijaro C.N."/>
            <person name="Fluegel L."/>
            <person name="Davis C.M."/>
            <person name="Simpson J.R."/>
            <person name="Lauterbach L."/>
            <person name="Steele A.D."/>
            <person name="Gui C."/>
            <person name="Meng S."/>
            <person name="Li G."/>
            <person name="Viehrig K."/>
            <person name="Ye F."/>
            <person name="Su P."/>
            <person name="Kiefer A.F."/>
            <person name="Nichols A."/>
            <person name="Cepeda A.J."/>
            <person name="Yan W."/>
            <person name="Fan B."/>
            <person name="Jiang Y."/>
            <person name="Adhikari A."/>
            <person name="Zheng C.-J."/>
            <person name="Schuster L."/>
            <person name="Cowan T.M."/>
            <person name="Smanski M.J."/>
            <person name="Chevrette M.G."/>
            <person name="De Carvalho L.P.S."/>
            <person name="Shen B."/>
        </authorList>
    </citation>
    <scope>NUCLEOTIDE SEQUENCE [LARGE SCALE GENOMIC DNA]</scope>
    <source>
        <strain evidence="2 3">NPDC050545</strain>
    </source>
</reference>
<evidence type="ECO:0000313" key="3">
    <source>
        <dbReference type="Proteomes" id="UP001612741"/>
    </source>
</evidence>
<organism evidence="2 3">
    <name type="scientific">Nonomuraea typhae</name>
    <dbReference type="NCBI Taxonomy" id="2603600"/>
    <lineage>
        <taxon>Bacteria</taxon>
        <taxon>Bacillati</taxon>
        <taxon>Actinomycetota</taxon>
        <taxon>Actinomycetes</taxon>
        <taxon>Streptosporangiales</taxon>
        <taxon>Streptosporangiaceae</taxon>
        <taxon>Nonomuraea</taxon>
    </lineage>
</organism>
<name>A0ABW7YTN0_9ACTN</name>